<sequence length="654" mass="76930">MAKDSNKILVSDTPFSGNLEDEREKVASVFQYNLFTERIILASSLDGCINIELKCSKCRQCFVHVLRANTKILKHHFKTKHALCLIKEGEAAHKAIQDGKAQIQETILRTDLLDGLKICGRPVSELYPKTPKFFTETFKRKRKGEFDVEIFRNKFIRMCEANNLPAEFCDNFETKDCLEYVRAGLQDVISLQIIDRYTNRVPEQEILDFKKEIAKTDSRIALSINEWISSSGIEFYGITCHFHNDDLELKRYRIFFEEVSDARSITGDLLKARLLNVLREYKIEDRIVSISRADYGSVGILLDEFVAHHEIMPGFIGEIRCVRHVVDLATHEILSYTNFRINETTDFARFKFEIDRAHPNLEEFLLNNWTLPRTIRMIIRGINDNQLLALIFAELVERQKMRENRSDGPETLFLDNETEWLSTYKMIERFLHFQKEINAFLERYKLFDSRERERFEIDVVAISDSEWGNLTNLYRVLQIFVTPTIELQASERLTINMTFPHIFRLLETLKSINNPTLGAENPYLARGILEAYKRIYSHYPSYEANCEDLITLCICTALDPRFKLAYFEYTNLSSEFKEKLKSRLQSLYTRYKQEQEKKERLSQRDRFLRDLSMFHPHSHPDAFPINDNIFMHDKLYEDEDDDLSAYLSARRRKA</sequence>
<feature type="coiled-coil region" evidence="6">
    <location>
        <begin position="577"/>
        <end position="604"/>
    </location>
</feature>
<keyword evidence="5" id="KW-0539">Nucleus</keyword>
<accession>A0A8H7GV04</accession>
<evidence type="ECO:0000256" key="6">
    <source>
        <dbReference type="SAM" id="Coils"/>
    </source>
</evidence>
<reference evidence="7" key="1">
    <citation type="submission" date="2020-10" db="EMBL/GenBank/DDBJ databases">
        <title>The Whole-Genome Sequence of Metschnikowia persimmonesis, a Novel Endophytic Yeast Species Isolated from Medicinal Plant Diospyros kaki Thumb.</title>
        <authorList>
            <person name="Rahmat E."/>
            <person name="Kang Y."/>
        </authorList>
    </citation>
    <scope>NUCLEOTIDE SEQUENCE</scope>
    <source>
        <strain evidence="7">KIOM G15050</strain>
    </source>
</reference>
<dbReference type="EMBL" id="JACBPP010000003">
    <property type="protein sequence ID" value="KAF8002856.1"/>
    <property type="molecule type" value="Genomic_DNA"/>
</dbReference>
<proteinExistence type="predicted"/>
<dbReference type="InterPro" id="IPR052035">
    <property type="entry name" value="ZnF_BED_domain_contain"/>
</dbReference>
<keyword evidence="4" id="KW-0862">Zinc</keyword>
<dbReference type="PANTHER" id="PTHR46481:SF10">
    <property type="entry name" value="ZINC FINGER BED DOMAIN-CONTAINING PROTEIN 39"/>
    <property type="match status" value="1"/>
</dbReference>
<dbReference type="Proteomes" id="UP000649328">
    <property type="component" value="Unassembled WGS sequence"/>
</dbReference>
<dbReference type="GO" id="GO:0008270">
    <property type="term" value="F:zinc ion binding"/>
    <property type="evidence" value="ECO:0007669"/>
    <property type="project" value="UniProtKB-KW"/>
</dbReference>
<keyword evidence="6" id="KW-0175">Coiled coil</keyword>
<evidence type="ECO:0000256" key="2">
    <source>
        <dbReference type="ARBA" id="ARBA00022723"/>
    </source>
</evidence>
<comment type="subcellular location">
    <subcellularLocation>
        <location evidence="1">Nucleus</location>
    </subcellularLocation>
</comment>
<evidence type="ECO:0000313" key="7">
    <source>
        <dbReference type="EMBL" id="KAF8002856.1"/>
    </source>
</evidence>
<organism evidence="7 8">
    <name type="scientific">Metschnikowia pulcherrima</name>
    <dbReference type="NCBI Taxonomy" id="27326"/>
    <lineage>
        <taxon>Eukaryota</taxon>
        <taxon>Fungi</taxon>
        <taxon>Dikarya</taxon>
        <taxon>Ascomycota</taxon>
        <taxon>Saccharomycotina</taxon>
        <taxon>Pichiomycetes</taxon>
        <taxon>Metschnikowiaceae</taxon>
        <taxon>Metschnikowia</taxon>
    </lineage>
</organism>
<evidence type="ECO:0000256" key="3">
    <source>
        <dbReference type="ARBA" id="ARBA00022771"/>
    </source>
</evidence>
<dbReference type="GO" id="GO:0005634">
    <property type="term" value="C:nucleus"/>
    <property type="evidence" value="ECO:0007669"/>
    <property type="project" value="UniProtKB-SubCell"/>
</dbReference>
<evidence type="ECO:0000256" key="4">
    <source>
        <dbReference type="ARBA" id="ARBA00022833"/>
    </source>
</evidence>
<protein>
    <submittedName>
        <fullName evidence="7">Uncharacterized protein</fullName>
    </submittedName>
</protein>
<dbReference type="SUPFAM" id="SSF53098">
    <property type="entry name" value="Ribonuclease H-like"/>
    <property type="match status" value="1"/>
</dbReference>
<comment type="caution">
    <text evidence="7">The sequence shown here is derived from an EMBL/GenBank/DDBJ whole genome shotgun (WGS) entry which is preliminary data.</text>
</comment>
<evidence type="ECO:0000256" key="5">
    <source>
        <dbReference type="ARBA" id="ARBA00023242"/>
    </source>
</evidence>
<dbReference type="OrthoDB" id="5026157at2759"/>
<gene>
    <name evidence="7" type="ORF">HF325_002101</name>
</gene>
<keyword evidence="2" id="KW-0479">Metal-binding</keyword>
<dbReference type="InterPro" id="IPR012337">
    <property type="entry name" value="RNaseH-like_sf"/>
</dbReference>
<evidence type="ECO:0000313" key="8">
    <source>
        <dbReference type="Proteomes" id="UP000649328"/>
    </source>
</evidence>
<evidence type="ECO:0000256" key="1">
    <source>
        <dbReference type="ARBA" id="ARBA00004123"/>
    </source>
</evidence>
<keyword evidence="3" id="KW-0863">Zinc-finger</keyword>
<name>A0A8H7GV04_9ASCO</name>
<keyword evidence="8" id="KW-1185">Reference proteome</keyword>
<dbReference type="PANTHER" id="PTHR46481">
    <property type="entry name" value="ZINC FINGER BED DOMAIN-CONTAINING PROTEIN 4"/>
    <property type="match status" value="1"/>
</dbReference>
<dbReference type="AlphaFoldDB" id="A0A8H7GV04"/>